<keyword evidence="1" id="KW-1133">Transmembrane helix</keyword>
<proteinExistence type="predicted"/>
<gene>
    <name evidence="2" type="ORF">CFOL_v3_15772</name>
</gene>
<comment type="caution">
    <text evidence="2">The sequence shown here is derived from an EMBL/GenBank/DDBJ whole genome shotgun (WGS) entry which is preliminary data.</text>
</comment>
<feature type="transmembrane region" description="Helical" evidence="1">
    <location>
        <begin position="49"/>
        <end position="66"/>
    </location>
</feature>
<dbReference type="EMBL" id="BDDD01000989">
    <property type="protein sequence ID" value="GAV72284.1"/>
    <property type="molecule type" value="Genomic_DNA"/>
</dbReference>
<feature type="transmembrane region" description="Helical" evidence="1">
    <location>
        <begin position="18"/>
        <end position="42"/>
    </location>
</feature>
<keyword evidence="1" id="KW-0472">Membrane</keyword>
<organism evidence="2 3">
    <name type="scientific">Cephalotus follicularis</name>
    <name type="common">Albany pitcher plant</name>
    <dbReference type="NCBI Taxonomy" id="3775"/>
    <lineage>
        <taxon>Eukaryota</taxon>
        <taxon>Viridiplantae</taxon>
        <taxon>Streptophyta</taxon>
        <taxon>Embryophyta</taxon>
        <taxon>Tracheophyta</taxon>
        <taxon>Spermatophyta</taxon>
        <taxon>Magnoliopsida</taxon>
        <taxon>eudicotyledons</taxon>
        <taxon>Gunneridae</taxon>
        <taxon>Pentapetalae</taxon>
        <taxon>rosids</taxon>
        <taxon>fabids</taxon>
        <taxon>Oxalidales</taxon>
        <taxon>Cephalotaceae</taxon>
        <taxon>Cephalotus</taxon>
    </lineage>
</organism>
<evidence type="ECO:0000313" key="2">
    <source>
        <dbReference type="EMBL" id="GAV72284.1"/>
    </source>
</evidence>
<reference evidence="3" key="1">
    <citation type="submission" date="2016-04" db="EMBL/GenBank/DDBJ databases">
        <title>Cephalotus genome sequencing.</title>
        <authorList>
            <person name="Fukushima K."/>
            <person name="Hasebe M."/>
            <person name="Fang X."/>
        </authorList>
    </citation>
    <scope>NUCLEOTIDE SEQUENCE [LARGE SCALE GENOMIC DNA]</scope>
    <source>
        <strain evidence="3">cv. St1</strain>
    </source>
</reference>
<keyword evidence="1" id="KW-0812">Transmembrane</keyword>
<evidence type="ECO:0000313" key="3">
    <source>
        <dbReference type="Proteomes" id="UP000187406"/>
    </source>
</evidence>
<accession>A0A1Q3BW86</accession>
<feature type="transmembrane region" description="Helical" evidence="1">
    <location>
        <begin position="86"/>
        <end position="108"/>
    </location>
</feature>
<sequence>MFEYGSGGHRLLFSVHDLFRFCVVEYGSGFCSLFMISLGLGFVWLNMDLVVIGLFSVHDLFMFWMVEYGSGDNRCCIVEYGFVFQSSYILCFGWLNMDLGSCLFLVCFSRAANLHLERRMG</sequence>
<dbReference type="Proteomes" id="UP000187406">
    <property type="component" value="Unassembled WGS sequence"/>
</dbReference>
<protein>
    <submittedName>
        <fullName evidence="2">Uncharacterized protein</fullName>
    </submittedName>
</protein>
<dbReference type="AlphaFoldDB" id="A0A1Q3BW86"/>
<dbReference type="InParanoid" id="A0A1Q3BW86"/>
<evidence type="ECO:0000256" key="1">
    <source>
        <dbReference type="SAM" id="Phobius"/>
    </source>
</evidence>
<name>A0A1Q3BW86_CEPFO</name>
<keyword evidence="3" id="KW-1185">Reference proteome</keyword>